<dbReference type="InterPro" id="IPR029045">
    <property type="entry name" value="ClpP/crotonase-like_dom_sf"/>
</dbReference>
<name>A0ABQ3E0A9_9HYPH</name>
<evidence type="ECO:0000259" key="5">
    <source>
        <dbReference type="Pfam" id="PF01343"/>
    </source>
</evidence>
<dbReference type="RefSeq" id="WP_189435352.1">
    <property type="nucleotide sequence ID" value="NZ_BMXE01000001.1"/>
</dbReference>
<keyword evidence="2" id="KW-0645">Protease</keyword>
<dbReference type="Proteomes" id="UP000637980">
    <property type="component" value="Unassembled WGS sequence"/>
</dbReference>
<dbReference type="PANTHER" id="PTHR42987">
    <property type="entry name" value="PEPTIDASE S49"/>
    <property type="match status" value="1"/>
</dbReference>
<evidence type="ECO:0000256" key="3">
    <source>
        <dbReference type="ARBA" id="ARBA00022801"/>
    </source>
</evidence>
<dbReference type="PANTHER" id="PTHR42987:SF8">
    <property type="entry name" value="PROTEINASE"/>
    <property type="match status" value="1"/>
</dbReference>
<sequence length="286" mass="30881">MLNKLRSYLPGKWGKSKPVVPVVRLSGAIGAASPLKSGLNLNSVEDALQTAFSFKEAPAVAFSINSPGGSPVQSHLIYKRIRQLADQNNKQILVFVEDVAASGGYMIALAGDDIIVDPSSIVGSIGVVSAGFGFTELLEKAGVQRRVYTSGKKKVTLDPFSPEVEEDIEHLKSLQHEIHETFIDMVKSRRGDVLSDDDDLFSGLFWTGAKARDLGLVDSIGDLHSTIQERYGKDTKVKVVGTKKRFLSRFIPGANLQGNLSEAAGVLPAAALETLEERSLWAKFGL</sequence>
<reference evidence="7" key="1">
    <citation type="journal article" date="2019" name="Int. J. Syst. Evol. Microbiol.">
        <title>The Global Catalogue of Microorganisms (GCM) 10K type strain sequencing project: providing services to taxonomists for standard genome sequencing and annotation.</title>
        <authorList>
            <consortium name="The Broad Institute Genomics Platform"/>
            <consortium name="The Broad Institute Genome Sequencing Center for Infectious Disease"/>
            <person name="Wu L."/>
            <person name="Ma J."/>
        </authorList>
    </citation>
    <scope>NUCLEOTIDE SEQUENCE [LARGE SCALE GENOMIC DNA]</scope>
    <source>
        <strain evidence="7">KCTC 12861</strain>
    </source>
</reference>
<dbReference type="Gene3D" id="6.20.330.10">
    <property type="match status" value="1"/>
</dbReference>
<evidence type="ECO:0000313" key="7">
    <source>
        <dbReference type="Proteomes" id="UP000637980"/>
    </source>
</evidence>
<gene>
    <name evidence="6" type="ORF">GCM10007094_07050</name>
</gene>
<dbReference type="Pfam" id="PF01343">
    <property type="entry name" value="Peptidase_S49"/>
    <property type="match status" value="1"/>
</dbReference>
<dbReference type="SUPFAM" id="SSF52096">
    <property type="entry name" value="ClpP/crotonase"/>
    <property type="match status" value="1"/>
</dbReference>
<protein>
    <submittedName>
        <fullName evidence="6">Peptidase S49</fullName>
    </submittedName>
</protein>
<keyword evidence="7" id="KW-1185">Reference proteome</keyword>
<keyword evidence="4" id="KW-0720">Serine protease</keyword>
<evidence type="ECO:0000256" key="2">
    <source>
        <dbReference type="ARBA" id="ARBA00022670"/>
    </source>
</evidence>
<comment type="similarity">
    <text evidence="1">Belongs to the peptidase S49 family.</text>
</comment>
<evidence type="ECO:0000256" key="1">
    <source>
        <dbReference type="ARBA" id="ARBA00008683"/>
    </source>
</evidence>
<keyword evidence="3" id="KW-0378">Hydrolase</keyword>
<dbReference type="EMBL" id="BMXE01000001">
    <property type="protein sequence ID" value="GHB21551.1"/>
    <property type="molecule type" value="Genomic_DNA"/>
</dbReference>
<dbReference type="CDD" id="cd07023">
    <property type="entry name" value="S49_Sppa_N_C"/>
    <property type="match status" value="1"/>
</dbReference>
<accession>A0ABQ3E0A9</accession>
<feature type="domain" description="Peptidase S49" evidence="5">
    <location>
        <begin position="87"/>
        <end position="229"/>
    </location>
</feature>
<dbReference type="InterPro" id="IPR002142">
    <property type="entry name" value="Peptidase_S49"/>
</dbReference>
<comment type="caution">
    <text evidence="6">The sequence shown here is derived from an EMBL/GenBank/DDBJ whole genome shotgun (WGS) entry which is preliminary data.</text>
</comment>
<evidence type="ECO:0000313" key="6">
    <source>
        <dbReference type="EMBL" id="GHB21551.1"/>
    </source>
</evidence>
<evidence type="ECO:0000256" key="4">
    <source>
        <dbReference type="ARBA" id="ARBA00022825"/>
    </source>
</evidence>
<dbReference type="InterPro" id="IPR047272">
    <property type="entry name" value="S49_SppA_C"/>
</dbReference>
<dbReference type="Gene3D" id="3.90.226.10">
    <property type="entry name" value="2-enoyl-CoA Hydratase, Chain A, domain 1"/>
    <property type="match status" value="1"/>
</dbReference>
<organism evidence="6 7">
    <name type="scientific">Pseudovibrio japonicus</name>
    <dbReference type="NCBI Taxonomy" id="366534"/>
    <lineage>
        <taxon>Bacteria</taxon>
        <taxon>Pseudomonadati</taxon>
        <taxon>Pseudomonadota</taxon>
        <taxon>Alphaproteobacteria</taxon>
        <taxon>Hyphomicrobiales</taxon>
        <taxon>Stappiaceae</taxon>
        <taxon>Pseudovibrio</taxon>
    </lineage>
</organism>
<proteinExistence type="inferred from homology"/>